<evidence type="ECO:0000256" key="24">
    <source>
        <dbReference type="SAM" id="Phobius"/>
    </source>
</evidence>
<keyword evidence="8" id="KW-0808">Transferase</keyword>
<evidence type="ECO:0000259" key="26">
    <source>
        <dbReference type="PROSITE" id="PS50885"/>
    </source>
</evidence>
<dbReference type="CDD" id="cd00082">
    <property type="entry name" value="HisKA"/>
    <property type="match status" value="1"/>
</dbReference>
<evidence type="ECO:0000256" key="12">
    <source>
        <dbReference type="ARBA" id="ARBA00022801"/>
    </source>
</evidence>
<evidence type="ECO:0000256" key="16">
    <source>
        <dbReference type="ARBA" id="ARBA00022989"/>
    </source>
</evidence>
<keyword evidence="16 24" id="KW-1133">Transmembrane helix</keyword>
<dbReference type="InterPro" id="IPR036890">
    <property type="entry name" value="HATPase_C_sf"/>
</dbReference>
<dbReference type="EMBL" id="VYTZ01000006">
    <property type="protein sequence ID" value="KAA9377559.1"/>
    <property type="molecule type" value="Genomic_DNA"/>
</dbReference>
<organism evidence="27 28">
    <name type="scientific">Microbispora cellulosiformans</name>
    <dbReference type="NCBI Taxonomy" id="2614688"/>
    <lineage>
        <taxon>Bacteria</taxon>
        <taxon>Bacillati</taxon>
        <taxon>Actinomycetota</taxon>
        <taxon>Actinomycetes</taxon>
        <taxon>Streptosporangiales</taxon>
        <taxon>Streptosporangiaceae</taxon>
        <taxon>Microbispora</taxon>
    </lineage>
</organism>
<keyword evidence="15" id="KW-0904">Protein phosphatase</keyword>
<dbReference type="CDD" id="cd06225">
    <property type="entry name" value="HAMP"/>
    <property type="match status" value="1"/>
</dbReference>
<evidence type="ECO:0000313" key="28">
    <source>
        <dbReference type="Proteomes" id="UP000327011"/>
    </source>
</evidence>
<dbReference type="SMART" id="SM00388">
    <property type="entry name" value="HisKA"/>
    <property type="match status" value="1"/>
</dbReference>
<dbReference type="GO" id="GO:0004721">
    <property type="term" value="F:phosphoprotein phosphatase activity"/>
    <property type="evidence" value="ECO:0007669"/>
    <property type="project" value="UniProtKB-KW"/>
</dbReference>
<evidence type="ECO:0000256" key="17">
    <source>
        <dbReference type="ARBA" id="ARBA00023012"/>
    </source>
</evidence>
<evidence type="ECO:0000256" key="15">
    <source>
        <dbReference type="ARBA" id="ARBA00022912"/>
    </source>
</evidence>
<dbReference type="Pfam" id="PF02518">
    <property type="entry name" value="HATPase_c"/>
    <property type="match status" value="1"/>
</dbReference>
<evidence type="ECO:0000256" key="14">
    <source>
        <dbReference type="ARBA" id="ARBA00022842"/>
    </source>
</evidence>
<sequence>MRRWLAALVAATTSLVLVSLLVPLALLVRSVARSEAIGSATRAAESVAVAVGAVDEDTLRLTAEQAGASSGHPVTVFLADGRVLGASAARTPAVELAARGRSLTASAPGGREILVAVQGAPGGTAVIRAFLADEDLDEGVHRTWLALLVLGIVLVGVGMLVADRLARAIVGPTTALAEVSHHLATGDLTARARPQGPPEVRTAGLALNHLAERISDLLAEEREMVADVSHRLRTPLTGLRLEAESLSDPDEAARIEARVDALERAVTVVINDVRRRSRERASCDAVPVVRDRVAFWSVLAEDQARTVTLDLAAGPLRVAASADDLAACVDALVGNVFAHTPDGASFRVRLAAGGTTGADGMDGMDGGRGGGVLLTVSDAGPGFGPGDPSRRGESGAGSTGLGLDIARRVAEQSGGRLSLGDSDLGGAEVRLLLGIA</sequence>
<feature type="domain" description="HAMP" evidence="26">
    <location>
        <begin position="167"/>
        <end position="219"/>
    </location>
</feature>
<dbReference type="RefSeq" id="WP_150934751.1">
    <property type="nucleotide sequence ID" value="NZ_VYTZ01000006.1"/>
</dbReference>
<evidence type="ECO:0000256" key="8">
    <source>
        <dbReference type="ARBA" id="ARBA00022679"/>
    </source>
</evidence>
<evidence type="ECO:0000256" key="13">
    <source>
        <dbReference type="ARBA" id="ARBA00022840"/>
    </source>
</evidence>
<dbReference type="Gene3D" id="3.30.565.10">
    <property type="entry name" value="Histidine kinase-like ATPase, C-terminal domain"/>
    <property type="match status" value="1"/>
</dbReference>
<dbReference type="EC" id="2.7.13.3" evidence="5"/>
<evidence type="ECO:0000256" key="18">
    <source>
        <dbReference type="ARBA" id="ARBA00023016"/>
    </source>
</evidence>
<comment type="catalytic activity">
    <reaction evidence="1">
        <text>ATP + protein L-histidine = ADP + protein N-phospho-L-histidine.</text>
        <dbReference type="EC" id="2.7.13.3"/>
    </reaction>
</comment>
<keyword evidence="24" id="KW-0472">Membrane</keyword>
<dbReference type="InterPro" id="IPR004358">
    <property type="entry name" value="Sig_transdc_His_kin-like_C"/>
</dbReference>
<feature type="region of interest" description="Disordered" evidence="23">
    <location>
        <begin position="379"/>
        <end position="399"/>
    </location>
</feature>
<evidence type="ECO:0000256" key="6">
    <source>
        <dbReference type="ARBA" id="ARBA00022475"/>
    </source>
</evidence>
<dbReference type="PANTHER" id="PTHR44936">
    <property type="entry name" value="SENSOR PROTEIN CREC"/>
    <property type="match status" value="1"/>
</dbReference>
<evidence type="ECO:0000313" key="27">
    <source>
        <dbReference type="EMBL" id="KAA9377559.1"/>
    </source>
</evidence>
<evidence type="ECO:0000256" key="11">
    <source>
        <dbReference type="ARBA" id="ARBA00022777"/>
    </source>
</evidence>
<keyword evidence="17" id="KW-0902">Two-component regulatory system</keyword>
<dbReference type="InterPro" id="IPR003660">
    <property type="entry name" value="HAMP_dom"/>
</dbReference>
<comment type="caution">
    <text evidence="27">The sequence shown here is derived from an EMBL/GenBank/DDBJ whole genome shotgun (WGS) entry which is preliminary data.</text>
</comment>
<keyword evidence="10" id="KW-0547">Nucleotide-binding</keyword>
<dbReference type="SUPFAM" id="SSF47384">
    <property type="entry name" value="Homodimeric domain of signal transducing histidine kinase"/>
    <property type="match status" value="1"/>
</dbReference>
<evidence type="ECO:0000256" key="10">
    <source>
        <dbReference type="ARBA" id="ARBA00022741"/>
    </source>
</evidence>
<dbReference type="InterPro" id="IPR003661">
    <property type="entry name" value="HisK_dim/P_dom"/>
</dbReference>
<comment type="cofactor">
    <cofactor evidence="2">
        <name>Mn(2+)</name>
        <dbReference type="ChEBI" id="CHEBI:29035"/>
    </cofactor>
</comment>
<dbReference type="SUPFAM" id="SSF55874">
    <property type="entry name" value="ATPase domain of HSP90 chaperone/DNA topoisomerase II/histidine kinase"/>
    <property type="match status" value="1"/>
</dbReference>
<dbReference type="PROSITE" id="PS50885">
    <property type="entry name" value="HAMP"/>
    <property type="match status" value="1"/>
</dbReference>
<evidence type="ECO:0000256" key="7">
    <source>
        <dbReference type="ARBA" id="ARBA00022553"/>
    </source>
</evidence>
<evidence type="ECO:0000259" key="25">
    <source>
        <dbReference type="PROSITE" id="PS50109"/>
    </source>
</evidence>
<keyword evidence="11 27" id="KW-0418">Kinase</keyword>
<dbReference type="AlphaFoldDB" id="A0A5J5K2U9"/>
<evidence type="ECO:0000256" key="20">
    <source>
        <dbReference type="ARBA" id="ARBA00023211"/>
    </source>
</evidence>
<keyword evidence="13" id="KW-0067">ATP-binding</keyword>
<evidence type="ECO:0000256" key="3">
    <source>
        <dbReference type="ARBA" id="ARBA00001946"/>
    </source>
</evidence>
<keyword evidence="12" id="KW-0378">Hydrolase</keyword>
<evidence type="ECO:0000256" key="4">
    <source>
        <dbReference type="ARBA" id="ARBA00004651"/>
    </source>
</evidence>
<evidence type="ECO:0000256" key="9">
    <source>
        <dbReference type="ARBA" id="ARBA00022692"/>
    </source>
</evidence>
<keyword evidence="14" id="KW-0460">Magnesium</keyword>
<dbReference type="PROSITE" id="PS50109">
    <property type="entry name" value="HIS_KIN"/>
    <property type="match status" value="1"/>
</dbReference>
<keyword evidence="28" id="KW-1185">Reference proteome</keyword>
<evidence type="ECO:0000256" key="2">
    <source>
        <dbReference type="ARBA" id="ARBA00001936"/>
    </source>
</evidence>
<evidence type="ECO:0000256" key="23">
    <source>
        <dbReference type="SAM" id="MobiDB-lite"/>
    </source>
</evidence>
<feature type="transmembrane region" description="Helical" evidence="24">
    <location>
        <begin position="144"/>
        <end position="162"/>
    </location>
</feature>
<keyword evidence="19" id="KW-0843">Virulence</keyword>
<dbReference type="InterPro" id="IPR003594">
    <property type="entry name" value="HATPase_dom"/>
</dbReference>
<dbReference type="Gene3D" id="1.10.287.130">
    <property type="match status" value="1"/>
</dbReference>
<keyword evidence="6" id="KW-1003">Cell membrane</keyword>
<dbReference type="Pfam" id="PF00672">
    <property type="entry name" value="HAMP"/>
    <property type="match status" value="1"/>
</dbReference>
<keyword evidence="18" id="KW-0346">Stress response</keyword>
<dbReference type="GO" id="GO:0000155">
    <property type="term" value="F:phosphorelay sensor kinase activity"/>
    <property type="evidence" value="ECO:0007669"/>
    <property type="project" value="InterPro"/>
</dbReference>
<feature type="domain" description="Histidine kinase" evidence="25">
    <location>
        <begin position="227"/>
        <end position="436"/>
    </location>
</feature>
<dbReference type="SMART" id="SM00387">
    <property type="entry name" value="HATPase_c"/>
    <property type="match status" value="1"/>
</dbReference>
<reference evidence="27 28" key="1">
    <citation type="submission" date="2019-09" db="EMBL/GenBank/DDBJ databases">
        <title>Screening of Novel Bioactive Compounds from Soil-Associated.</title>
        <authorList>
            <person name="Gong X."/>
        </authorList>
    </citation>
    <scope>NUCLEOTIDE SEQUENCE [LARGE SCALE GENOMIC DNA]</scope>
    <source>
        <strain evidence="27 28">Gxj-6</strain>
    </source>
</reference>
<evidence type="ECO:0000256" key="22">
    <source>
        <dbReference type="ARBA" id="ARBA00041776"/>
    </source>
</evidence>
<dbReference type="InterPro" id="IPR050980">
    <property type="entry name" value="2C_sensor_his_kinase"/>
</dbReference>
<evidence type="ECO:0000256" key="19">
    <source>
        <dbReference type="ARBA" id="ARBA00023026"/>
    </source>
</evidence>
<dbReference type="InterPro" id="IPR036097">
    <property type="entry name" value="HisK_dim/P_sf"/>
</dbReference>
<dbReference type="PANTHER" id="PTHR44936:SF9">
    <property type="entry name" value="SENSOR PROTEIN CREC"/>
    <property type="match status" value="1"/>
</dbReference>
<keyword evidence="7" id="KW-0597">Phosphoprotein</keyword>
<comment type="subcellular location">
    <subcellularLocation>
        <location evidence="4">Cell membrane</location>
        <topology evidence="4">Multi-pass membrane protein</topology>
    </subcellularLocation>
</comment>
<keyword evidence="20" id="KW-0464">Manganese</keyword>
<evidence type="ECO:0000256" key="1">
    <source>
        <dbReference type="ARBA" id="ARBA00000085"/>
    </source>
</evidence>
<evidence type="ECO:0000256" key="5">
    <source>
        <dbReference type="ARBA" id="ARBA00012438"/>
    </source>
</evidence>
<name>A0A5J5K2U9_9ACTN</name>
<comment type="cofactor">
    <cofactor evidence="3">
        <name>Mg(2+)</name>
        <dbReference type="ChEBI" id="CHEBI:18420"/>
    </cofactor>
</comment>
<dbReference type="PRINTS" id="PR00344">
    <property type="entry name" value="BCTRLSENSOR"/>
</dbReference>
<keyword evidence="9 24" id="KW-0812">Transmembrane</keyword>
<protein>
    <recommendedName>
        <fullName evidence="21">Signal transduction histidine-protein kinase/phosphatase MprB</fullName>
        <ecNumber evidence="5">2.7.13.3</ecNumber>
    </recommendedName>
    <alternativeName>
        <fullName evidence="22">Mycobacterial persistence regulator B</fullName>
    </alternativeName>
</protein>
<proteinExistence type="predicted"/>
<dbReference type="InterPro" id="IPR005467">
    <property type="entry name" value="His_kinase_dom"/>
</dbReference>
<dbReference type="GO" id="GO:0005886">
    <property type="term" value="C:plasma membrane"/>
    <property type="evidence" value="ECO:0007669"/>
    <property type="project" value="UniProtKB-SubCell"/>
</dbReference>
<dbReference type="SMART" id="SM00304">
    <property type="entry name" value="HAMP"/>
    <property type="match status" value="1"/>
</dbReference>
<gene>
    <name evidence="27" type="ORF">F5972_18165</name>
</gene>
<dbReference type="Pfam" id="PF00512">
    <property type="entry name" value="HisKA"/>
    <property type="match status" value="1"/>
</dbReference>
<accession>A0A5J5K2U9</accession>
<dbReference type="GO" id="GO:0005524">
    <property type="term" value="F:ATP binding"/>
    <property type="evidence" value="ECO:0007669"/>
    <property type="project" value="UniProtKB-KW"/>
</dbReference>
<dbReference type="Proteomes" id="UP000327011">
    <property type="component" value="Unassembled WGS sequence"/>
</dbReference>
<evidence type="ECO:0000256" key="21">
    <source>
        <dbReference type="ARBA" id="ARBA00040454"/>
    </source>
</evidence>